<name>W9C7R2_SCLBF</name>
<dbReference type="AlphaFoldDB" id="W9C7R2"/>
<feature type="compositionally biased region" description="Polar residues" evidence="2">
    <location>
        <begin position="467"/>
        <end position="491"/>
    </location>
</feature>
<feature type="compositionally biased region" description="Polar residues" evidence="2">
    <location>
        <begin position="416"/>
        <end position="427"/>
    </location>
</feature>
<feature type="region of interest" description="Disordered" evidence="2">
    <location>
        <begin position="368"/>
        <end position="494"/>
    </location>
</feature>
<feature type="compositionally biased region" description="Low complexity" evidence="2">
    <location>
        <begin position="444"/>
        <end position="455"/>
    </location>
</feature>
<reference evidence="3 4" key="1">
    <citation type="journal article" date="2014" name="Genome Announc.">
        <title>Draft genome sequence of Sclerotinia borealis, a psychrophilic plant pathogenic fungus.</title>
        <authorList>
            <person name="Mardanov A.V."/>
            <person name="Beletsky A.V."/>
            <person name="Kadnikov V.V."/>
            <person name="Ignatov A.N."/>
            <person name="Ravin N.V."/>
        </authorList>
    </citation>
    <scope>NUCLEOTIDE SEQUENCE [LARGE SCALE GENOMIC DNA]</scope>
    <source>
        <strain evidence="4">F-4157</strain>
    </source>
</reference>
<evidence type="ECO:0000256" key="1">
    <source>
        <dbReference type="SAM" id="Coils"/>
    </source>
</evidence>
<protein>
    <submittedName>
        <fullName evidence="3">Uncharacterized protein</fullName>
    </submittedName>
</protein>
<dbReference type="Proteomes" id="UP000019487">
    <property type="component" value="Unassembled WGS sequence"/>
</dbReference>
<keyword evidence="4" id="KW-1185">Reference proteome</keyword>
<feature type="compositionally biased region" description="Polar residues" evidence="2">
    <location>
        <begin position="394"/>
        <end position="407"/>
    </location>
</feature>
<dbReference type="EMBL" id="AYSA01000563">
    <property type="protein sequence ID" value="ESZ90914.1"/>
    <property type="molecule type" value="Genomic_DNA"/>
</dbReference>
<comment type="caution">
    <text evidence="3">The sequence shown here is derived from an EMBL/GenBank/DDBJ whole genome shotgun (WGS) entry which is preliminary data.</text>
</comment>
<keyword evidence="1" id="KW-0175">Coiled coil</keyword>
<gene>
    <name evidence="3" type="ORF">SBOR_8705</name>
</gene>
<sequence length="614" mass="67883">MPSNAFDQIMSTTGIAPNEVDTARGKRKDDAFEQYGATALEIQTMRLQLGTVTQGLETSLITQKFTAEGETKFESRKSLISNAETIEVNCKKAIDLLQNVLDDRDHPSKDMDEESRKQITAFQLLSPKLEMLVEKMLADHDHLIVEMTARNAALHREVGELSGQVTAYTAGANVGDLKKYLEKYIKSLKQDNQTESLVSANLRTEIANLEGRLNIADRKKDEAEGKEKLLNQHLESLREDHVASKRQWEQQISTMISSVIKSSEDYSTLEGRYRDLEQRNLTMMSSEKHKSLTERVSTMVSSEDYKSLEQKLISIRENPAGDATIAAHIKEATKNMKSVEEYNKVIADNSRLTEQVAEMHAKLEPQFSELRASNNRQSISSQQSPSVHRSQQRFTQPGTPSPQQGYGLSTLFGGDSPQSTGSPSSFGGSLMQHGGFETSPFGTPSPIQQQSSASQYGFATAPPPPSQSRHTPVFNQPSGFGNSQSPPTQSPFGKFRVAPPQSPVAPNVLPTATPYQFLIGGNLSTGPRTSIVHQGIIHKMNSQISSWPVKWNKVSKKFTVEVLMLGNTAITRPMPHQVRMMETNQNGPVVALLPPAKRMHSATPQTVGYYIVVV</sequence>
<evidence type="ECO:0000313" key="4">
    <source>
        <dbReference type="Proteomes" id="UP000019487"/>
    </source>
</evidence>
<feature type="compositionally biased region" description="Low complexity" evidence="2">
    <location>
        <begin position="371"/>
        <end position="393"/>
    </location>
</feature>
<dbReference type="HOGENOM" id="CLU_444925_0_0_1"/>
<evidence type="ECO:0000256" key="2">
    <source>
        <dbReference type="SAM" id="MobiDB-lite"/>
    </source>
</evidence>
<proteinExistence type="predicted"/>
<organism evidence="3 4">
    <name type="scientific">Sclerotinia borealis (strain F-4128)</name>
    <dbReference type="NCBI Taxonomy" id="1432307"/>
    <lineage>
        <taxon>Eukaryota</taxon>
        <taxon>Fungi</taxon>
        <taxon>Dikarya</taxon>
        <taxon>Ascomycota</taxon>
        <taxon>Pezizomycotina</taxon>
        <taxon>Leotiomycetes</taxon>
        <taxon>Helotiales</taxon>
        <taxon>Sclerotiniaceae</taxon>
        <taxon>Sclerotinia</taxon>
    </lineage>
</organism>
<accession>W9C7R2</accession>
<evidence type="ECO:0000313" key="3">
    <source>
        <dbReference type="EMBL" id="ESZ90914.1"/>
    </source>
</evidence>
<feature type="coiled-coil region" evidence="1">
    <location>
        <begin position="199"/>
        <end position="240"/>
    </location>
</feature>
<dbReference type="STRING" id="1432307.W9C7R2"/>